<feature type="transmembrane region" description="Helical" evidence="14">
    <location>
        <begin position="197"/>
        <end position="217"/>
    </location>
</feature>
<keyword evidence="4" id="KW-0107">Calcium channel</keyword>
<comment type="caution">
    <text evidence="16">The sequence shown here is derived from an EMBL/GenBank/DDBJ whole genome shotgun (WGS) entry which is preliminary data.</text>
</comment>
<keyword evidence="17" id="KW-1185">Reference proteome</keyword>
<feature type="transmembrane region" description="Helical" evidence="14">
    <location>
        <begin position="229"/>
        <end position="249"/>
    </location>
</feature>
<dbReference type="AlphaFoldDB" id="A0A1Q9F2H5"/>
<evidence type="ECO:0000259" key="15">
    <source>
        <dbReference type="Pfam" id="PF00520"/>
    </source>
</evidence>
<evidence type="ECO:0000256" key="2">
    <source>
        <dbReference type="ARBA" id="ARBA00022448"/>
    </source>
</evidence>
<feature type="compositionally biased region" description="Polar residues" evidence="13">
    <location>
        <begin position="107"/>
        <end position="125"/>
    </location>
</feature>
<evidence type="ECO:0000256" key="3">
    <source>
        <dbReference type="ARBA" id="ARBA00022568"/>
    </source>
</evidence>
<proteinExistence type="predicted"/>
<keyword evidence="9" id="KW-0406">Ion transport</keyword>
<dbReference type="PANTHER" id="PTHR45628">
    <property type="entry name" value="VOLTAGE-DEPENDENT CALCIUM CHANNEL TYPE A SUBUNIT ALPHA-1"/>
    <property type="match status" value="1"/>
</dbReference>
<sequence>MIVSAPPAMQLASNADYRPAGWPQAFQVPSGTTPPVLPVPVGTQALVGGECIAMPPQPEVRTLAFHCSRAQCTCRDDAKEVKCWLRRIPHSLNVIRCPRLRAKGRNANKSQSQPDYRSSRTTSSNVLSPATCPTLFSRMCPSWRNGFQDRADGKSQGIFEAVNDLKHSTSKPSNGKEQKFADNVFGRIAGHRYFEGATMAVILVNAVCIGIDADYSATNDRPAKLYEGPAFFIVTEVFFAVFFTTELVVRFLAFKRKCLCFCDFWFLFDFLLVAMMDVETFIFPLIASEGGPLGILSALRLLRLLRVSRMAKLMRTFPELMLIVKGLAAAVRAVSWTLALLMMILFVWSIIFTSIYHQGTKTDEEVADGIGSLFGNMSKSAFSLIIMGTLLDDVTYCCNMIRESGQIFMLAVFIVFIVISSFMMLNMLLGILVEVVASTAEGEKHKEKNGTVREAMASVLNDLGVGNQGITREKFMSMSNDPKLLRDLQELGIKQKQFEQITKLLYDSKEAEGGKDETHRVLTGEEIVSELFRLQPGTALNFSDLATTEKKLLEQRKDIRKRIGRIEELLAIGLGRSGPAQSASCGLVLESIGPSRPMSPMPLTPLSQMSPASPSRPRNAMAPTFGLQEGDSSPDRAANASSATLQRLARIDSRTIIEEIRRRLGLKDLGAVGVCPDWCEDDLAISACKLKETVMSSEN</sequence>
<dbReference type="InterPro" id="IPR005821">
    <property type="entry name" value="Ion_trans_dom"/>
</dbReference>
<feature type="transmembrane region" description="Helical" evidence="14">
    <location>
        <begin position="258"/>
        <end position="275"/>
    </location>
</feature>
<keyword evidence="6" id="KW-0106">Calcium</keyword>
<comment type="subcellular location">
    <subcellularLocation>
        <location evidence="1">Membrane</location>
        <topology evidence="1">Multi-pass membrane protein</topology>
    </subcellularLocation>
</comment>
<gene>
    <name evidence="16" type="primary">CACNA1G</name>
    <name evidence="16" type="ORF">AK812_SmicGene2006</name>
</gene>
<evidence type="ECO:0000256" key="9">
    <source>
        <dbReference type="ARBA" id="ARBA00023065"/>
    </source>
</evidence>
<evidence type="ECO:0000256" key="8">
    <source>
        <dbReference type="ARBA" id="ARBA00022989"/>
    </source>
</evidence>
<keyword evidence="5 14" id="KW-0812">Transmembrane</keyword>
<keyword evidence="7" id="KW-0851">Voltage-gated channel</keyword>
<dbReference type="OrthoDB" id="424431at2759"/>
<evidence type="ECO:0000256" key="5">
    <source>
        <dbReference type="ARBA" id="ARBA00022692"/>
    </source>
</evidence>
<reference evidence="16 17" key="1">
    <citation type="submission" date="2016-02" db="EMBL/GenBank/DDBJ databases">
        <title>Genome analysis of coral dinoflagellate symbionts highlights evolutionary adaptations to a symbiotic lifestyle.</title>
        <authorList>
            <person name="Aranda M."/>
            <person name="Li Y."/>
            <person name="Liew Y.J."/>
            <person name="Baumgarten S."/>
            <person name="Simakov O."/>
            <person name="Wilson M."/>
            <person name="Piel J."/>
            <person name="Ashoor H."/>
            <person name="Bougouffa S."/>
            <person name="Bajic V.B."/>
            <person name="Ryu T."/>
            <person name="Ravasi T."/>
            <person name="Bayer T."/>
            <person name="Micklem G."/>
            <person name="Kim H."/>
            <person name="Bhak J."/>
            <person name="Lajeunesse T.C."/>
            <person name="Voolstra C.R."/>
        </authorList>
    </citation>
    <scope>NUCLEOTIDE SEQUENCE [LARGE SCALE GENOMIC DNA]</scope>
    <source>
        <strain evidence="16 17">CCMP2467</strain>
    </source>
</reference>
<dbReference type="GO" id="GO:0098703">
    <property type="term" value="P:calcium ion import across plasma membrane"/>
    <property type="evidence" value="ECO:0007669"/>
    <property type="project" value="TreeGrafter"/>
</dbReference>
<feature type="region of interest" description="Disordered" evidence="13">
    <location>
        <begin position="596"/>
        <end position="643"/>
    </location>
</feature>
<feature type="transmembrane region" description="Helical" evidence="14">
    <location>
        <begin position="408"/>
        <end position="433"/>
    </location>
</feature>
<feature type="domain" description="Ion transport" evidence="15">
    <location>
        <begin position="191"/>
        <end position="440"/>
    </location>
</feature>
<keyword evidence="11" id="KW-0325">Glycoprotein</keyword>
<keyword evidence="12" id="KW-0407">Ion channel</keyword>
<dbReference type="GO" id="GO:0005891">
    <property type="term" value="C:voltage-gated calcium channel complex"/>
    <property type="evidence" value="ECO:0007669"/>
    <property type="project" value="TreeGrafter"/>
</dbReference>
<feature type="transmembrane region" description="Helical" evidence="14">
    <location>
        <begin position="322"/>
        <end position="351"/>
    </location>
</feature>
<dbReference type="Proteomes" id="UP000186817">
    <property type="component" value="Unassembled WGS sequence"/>
</dbReference>
<dbReference type="Gene3D" id="1.20.120.350">
    <property type="entry name" value="Voltage-gated potassium channels. Chain C"/>
    <property type="match status" value="1"/>
</dbReference>
<evidence type="ECO:0000313" key="16">
    <source>
        <dbReference type="EMBL" id="OLQ13894.1"/>
    </source>
</evidence>
<evidence type="ECO:0000256" key="6">
    <source>
        <dbReference type="ARBA" id="ARBA00022837"/>
    </source>
</evidence>
<evidence type="ECO:0000256" key="7">
    <source>
        <dbReference type="ARBA" id="ARBA00022882"/>
    </source>
</evidence>
<dbReference type="SUPFAM" id="SSF81324">
    <property type="entry name" value="Voltage-gated potassium channels"/>
    <property type="match status" value="1"/>
</dbReference>
<evidence type="ECO:0000256" key="1">
    <source>
        <dbReference type="ARBA" id="ARBA00004141"/>
    </source>
</evidence>
<dbReference type="GO" id="GO:0008331">
    <property type="term" value="F:high voltage-gated calcium channel activity"/>
    <property type="evidence" value="ECO:0007669"/>
    <property type="project" value="TreeGrafter"/>
</dbReference>
<evidence type="ECO:0000256" key="4">
    <source>
        <dbReference type="ARBA" id="ARBA00022673"/>
    </source>
</evidence>
<evidence type="ECO:0000256" key="14">
    <source>
        <dbReference type="SAM" id="Phobius"/>
    </source>
</evidence>
<keyword evidence="2" id="KW-0813">Transport</keyword>
<evidence type="ECO:0000256" key="12">
    <source>
        <dbReference type="ARBA" id="ARBA00023303"/>
    </source>
</evidence>
<evidence type="ECO:0000256" key="11">
    <source>
        <dbReference type="ARBA" id="ARBA00023180"/>
    </source>
</evidence>
<accession>A0A1Q9F2H5</accession>
<organism evidence="16 17">
    <name type="scientific">Symbiodinium microadriaticum</name>
    <name type="common">Dinoflagellate</name>
    <name type="synonym">Zooxanthella microadriatica</name>
    <dbReference type="NCBI Taxonomy" id="2951"/>
    <lineage>
        <taxon>Eukaryota</taxon>
        <taxon>Sar</taxon>
        <taxon>Alveolata</taxon>
        <taxon>Dinophyceae</taxon>
        <taxon>Suessiales</taxon>
        <taxon>Symbiodiniaceae</taxon>
        <taxon>Symbiodinium</taxon>
    </lineage>
</organism>
<dbReference type="InterPro" id="IPR050599">
    <property type="entry name" value="VDCC_alpha-1_subunit"/>
</dbReference>
<keyword evidence="3" id="KW-0109">Calcium transport</keyword>
<name>A0A1Q9F2H5_SYMMI</name>
<dbReference type="PANTHER" id="PTHR45628:SF7">
    <property type="entry name" value="VOLTAGE-DEPENDENT CALCIUM CHANNEL TYPE A SUBUNIT ALPHA-1"/>
    <property type="match status" value="1"/>
</dbReference>
<evidence type="ECO:0000256" key="13">
    <source>
        <dbReference type="SAM" id="MobiDB-lite"/>
    </source>
</evidence>
<dbReference type="InterPro" id="IPR027359">
    <property type="entry name" value="Volt_channel_dom_sf"/>
</dbReference>
<evidence type="ECO:0000256" key="10">
    <source>
        <dbReference type="ARBA" id="ARBA00023136"/>
    </source>
</evidence>
<keyword evidence="10 14" id="KW-0472">Membrane</keyword>
<feature type="region of interest" description="Disordered" evidence="13">
    <location>
        <begin position="103"/>
        <end position="125"/>
    </location>
</feature>
<dbReference type="EMBL" id="LSRX01000022">
    <property type="protein sequence ID" value="OLQ13894.1"/>
    <property type="molecule type" value="Genomic_DNA"/>
</dbReference>
<dbReference type="Gene3D" id="1.10.287.70">
    <property type="match status" value="1"/>
</dbReference>
<keyword evidence="8 14" id="KW-1133">Transmembrane helix</keyword>
<evidence type="ECO:0000313" key="17">
    <source>
        <dbReference type="Proteomes" id="UP000186817"/>
    </source>
</evidence>
<dbReference type="OMA" id="YFICMEL"/>
<dbReference type="Pfam" id="PF00520">
    <property type="entry name" value="Ion_trans"/>
    <property type="match status" value="1"/>
</dbReference>
<protein>
    <submittedName>
        <fullName evidence="16">Voltage-dependent T-type calcium channel subunit alpha-1G</fullName>
    </submittedName>
</protein>